<dbReference type="GO" id="GO:0008270">
    <property type="term" value="F:zinc ion binding"/>
    <property type="evidence" value="ECO:0007669"/>
    <property type="project" value="UniProtKB-KW"/>
</dbReference>
<dbReference type="GO" id="GO:0015074">
    <property type="term" value="P:DNA integration"/>
    <property type="evidence" value="ECO:0007669"/>
    <property type="project" value="InterPro"/>
</dbReference>
<keyword evidence="11" id="KW-0961">Cell wall biogenesis/degradation</keyword>
<dbReference type="EMBL" id="OIVN01000708">
    <property type="protein sequence ID" value="SPC84400.1"/>
    <property type="molecule type" value="Genomic_DNA"/>
</dbReference>
<dbReference type="Gene3D" id="3.30.70.270">
    <property type="match status" value="2"/>
</dbReference>
<dbReference type="GO" id="GO:0009664">
    <property type="term" value="P:plant-type cell wall organization"/>
    <property type="evidence" value="ECO:0007669"/>
    <property type="project" value="InterPro"/>
</dbReference>
<keyword evidence="4" id="KW-0134">Cell wall</keyword>
<dbReference type="InterPro" id="IPR041577">
    <property type="entry name" value="RT_RNaseH_2"/>
</dbReference>
<dbReference type="Gene3D" id="4.10.60.10">
    <property type="entry name" value="Zinc finger, CCHC-type"/>
    <property type="match status" value="1"/>
</dbReference>
<feature type="domain" description="Reverse transcriptase" evidence="17">
    <location>
        <begin position="331"/>
        <end position="557"/>
    </location>
</feature>
<keyword evidence="7" id="KW-0732">Signal</keyword>
<keyword evidence="12" id="KW-0479">Metal-binding</keyword>
<evidence type="ECO:0000259" key="14">
    <source>
        <dbReference type="PROSITE" id="PS50158"/>
    </source>
</evidence>
<dbReference type="SMART" id="SM00343">
    <property type="entry name" value="ZnF_C2HC"/>
    <property type="match status" value="1"/>
</dbReference>
<accession>A0A2N9FBL6</accession>
<dbReference type="InterPro" id="IPR036397">
    <property type="entry name" value="RNaseH_sf"/>
</dbReference>
<dbReference type="Pfam" id="PF01357">
    <property type="entry name" value="Expansin_C"/>
    <property type="match status" value="1"/>
</dbReference>
<dbReference type="CDD" id="cd01647">
    <property type="entry name" value="RT_LTR"/>
    <property type="match status" value="1"/>
</dbReference>
<organism evidence="19">
    <name type="scientific">Fagus sylvatica</name>
    <name type="common">Beechnut</name>
    <dbReference type="NCBI Taxonomy" id="28930"/>
    <lineage>
        <taxon>Eukaryota</taxon>
        <taxon>Viridiplantae</taxon>
        <taxon>Streptophyta</taxon>
        <taxon>Embryophyta</taxon>
        <taxon>Tracheophyta</taxon>
        <taxon>Spermatophyta</taxon>
        <taxon>Magnoliopsida</taxon>
        <taxon>eudicotyledons</taxon>
        <taxon>Gunneridae</taxon>
        <taxon>Pentapetalae</taxon>
        <taxon>rosids</taxon>
        <taxon>fabids</taxon>
        <taxon>Fagales</taxon>
        <taxon>Fagaceae</taxon>
        <taxon>Fagus</taxon>
    </lineage>
</organism>
<keyword evidence="6" id="KW-0645">Protease</keyword>
<dbReference type="Pfam" id="PF17919">
    <property type="entry name" value="RT_RNaseH_2"/>
    <property type="match status" value="1"/>
</dbReference>
<dbReference type="Gene3D" id="2.60.40.760">
    <property type="entry name" value="Expansin, cellulose-binding-like domain"/>
    <property type="match status" value="1"/>
</dbReference>
<keyword evidence="8" id="KW-0064">Aspartyl protease</keyword>
<keyword evidence="12" id="KW-0862">Zinc</keyword>
<dbReference type="SUPFAM" id="SSF57756">
    <property type="entry name" value="Retrovirus zinc finger-like domains"/>
    <property type="match status" value="1"/>
</dbReference>
<evidence type="ECO:0000259" key="17">
    <source>
        <dbReference type="PROSITE" id="PS50878"/>
    </source>
</evidence>
<dbReference type="PROSITE" id="PS50878">
    <property type="entry name" value="RT_POL"/>
    <property type="match status" value="1"/>
</dbReference>
<dbReference type="PROSITE" id="PS50994">
    <property type="entry name" value="INTEGRASE"/>
    <property type="match status" value="1"/>
</dbReference>
<evidence type="ECO:0000256" key="9">
    <source>
        <dbReference type="ARBA" id="ARBA00023125"/>
    </source>
</evidence>
<dbReference type="InterPro" id="IPR043128">
    <property type="entry name" value="Rev_trsase/Diguanyl_cyclase"/>
</dbReference>
<dbReference type="PANTHER" id="PTHR35046:SF23">
    <property type="entry name" value="NUCLEOTIDYLTRANSFERASE, RIBONUCLEASE H"/>
    <property type="match status" value="1"/>
</dbReference>
<feature type="region of interest" description="Disordered" evidence="13">
    <location>
        <begin position="46"/>
        <end position="90"/>
    </location>
</feature>
<evidence type="ECO:0000256" key="2">
    <source>
        <dbReference type="ARBA" id="ARBA00004191"/>
    </source>
</evidence>
<protein>
    <recommendedName>
        <fullName evidence="20">Expansin</fullName>
    </recommendedName>
</protein>
<feature type="domain" description="Integrase catalytic" evidence="18">
    <location>
        <begin position="841"/>
        <end position="1017"/>
    </location>
</feature>
<dbReference type="GO" id="GO:0005576">
    <property type="term" value="C:extracellular region"/>
    <property type="evidence" value="ECO:0007669"/>
    <property type="project" value="InterPro"/>
</dbReference>
<dbReference type="GO" id="GO:0016020">
    <property type="term" value="C:membrane"/>
    <property type="evidence" value="ECO:0007669"/>
    <property type="project" value="UniProtKB-SubCell"/>
</dbReference>
<dbReference type="FunFam" id="3.30.70.270:FF:000020">
    <property type="entry name" value="Transposon Tf2-6 polyprotein-like Protein"/>
    <property type="match status" value="1"/>
</dbReference>
<dbReference type="InterPro" id="IPR001878">
    <property type="entry name" value="Znf_CCHC"/>
</dbReference>
<dbReference type="InterPro" id="IPR001584">
    <property type="entry name" value="Integrase_cat-core"/>
</dbReference>
<dbReference type="SUPFAM" id="SSF49590">
    <property type="entry name" value="PHL pollen allergen"/>
    <property type="match status" value="1"/>
</dbReference>
<dbReference type="PRINTS" id="PR01225">
    <property type="entry name" value="EXPANSNFAMLY"/>
</dbReference>
<dbReference type="Pfam" id="PF00098">
    <property type="entry name" value="zf-CCHC"/>
    <property type="match status" value="1"/>
</dbReference>
<evidence type="ECO:0000256" key="6">
    <source>
        <dbReference type="ARBA" id="ARBA00022670"/>
    </source>
</evidence>
<keyword evidence="5" id="KW-0964">Secreted</keyword>
<comment type="similarity">
    <text evidence="3">Belongs to the expansin family. Expansin A subfamily.</text>
</comment>
<comment type="subcellular location">
    <subcellularLocation>
        <location evidence="1">Membrane</location>
        <topology evidence="1">Peripheral membrane protein</topology>
    </subcellularLocation>
    <subcellularLocation>
        <location evidence="2">Secreted</location>
        <location evidence="2">Cell wall</location>
    </subcellularLocation>
</comment>
<dbReference type="SUPFAM" id="SSF50685">
    <property type="entry name" value="Barwin-like endoglucanases"/>
    <property type="match status" value="1"/>
</dbReference>
<dbReference type="InterPro" id="IPR036908">
    <property type="entry name" value="RlpA-like_sf"/>
</dbReference>
<keyword evidence="12" id="KW-0863">Zinc-finger</keyword>
<dbReference type="Pfam" id="PF17921">
    <property type="entry name" value="Integrase_H2C2"/>
    <property type="match status" value="1"/>
</dbReference>
<feature type="compositionally biased region" description="Polar residues" evidence="13">
    <location>
        <begin position="80"/>
        <end position="90"/>
    </location>
</feature>
<dbReference type="PRINTS" id="PR01226">
    <property type="entry name" value="EXPANSIN"/>
</dbReference>
<keyword evidence="10" id="KW-0472">Membrane</keyword>
<dbReference type="InterPro" id="IPR000477">
    <property type="entry name" value="RT_dom"/>
</dbReference>
<dbReference type="InterPro" id="IPR012337">
    <property type="entry name" value="RNaseH-like_sf"/>
</dbReference>
<dbReference type="InterPro" id="IPR007117">
    <property type="entry name" value="Expansin_CBD"/>
</dbReference>
<dbReference type="PROSITE" id="PS50843">
    <property type="entry name" value="EXPANSIN_CBD"/>
    <property type="match status" value="1"/>
</dbReference>
<dbReference type="InterPro" id="IPR002963">
    <property type="entry name" value="Expansin"/>
</dbReference>
<dbReference type="Pfam" id="PF03330">
    <property type="entry name" value="DPBB_1"/>
    <property type="match status" value="1"/>
</dbReference>
<keyword evidence="9" id="KW-0238">DNA-binding</keyword>
<dbReference type="CDD" id="cd00303">
    <property type="entry name" value="retropepsin_like"/>
    <property type="match status" value="1"/>
</dbReference>
<dbReference type="CDD" id="cd09274">
    <property type="entry name" value="RNase_HI_RT_Ty3"/>
    <property type="match status" value="1"/>
</dbReference>
<feature type="domain" description="Expansin-like EG45" evidence="15">
    <location>
        <begin position="1108"/>
        <end position="1221"/>
    </location>
</feature>
<feature type="domain" description="CCHC-type" evidence="14">
    <location>
        <begin position="95"/>
        <end position="112"/>
    </location>
</feature>
<reference evidence="19" key="1">
    <citation type="submission" date="2018-02" db="EMBL/GenBank/DDBJ databases">
        <authorList>
            <person name="Cohen D.B."/>
            <person name="Kent A.D."/>
        </authorList>
    </citation>
    <scope>NUCLEOTIDE SEQUENCE</scope>
</reference>
<dbReference type="GO" id="GO:0004190">
    <property type="term" value="F:aspartic-type endopeptidase activity"/>
    <property type="evidence" value="ECO:0007669"/>
    <property type="project" value="UniProtKB-KW"/>
</dbReference>
<sequence>MIARYLGGLRVEISDVVQLQPYWTYNDVCKLAMKVEKQLKEKRGNSFGSFTRDGVSNRGSGSTSKTTTIPKTTATKSKNEATSGSNRPITSNTNRRCFKCQGFGHIASDCPNRKMVSLVEEDMEMEDEDDFSPETNENVAMEEEITYADRGEALVVQRSLKVTYVEDEWLRNNIFHTRCTSHGKVFNVIIDGGSCEIFFAPTMVEKLKLKTEDHPEPYKLQWLRKGNEVKVNKRCLVEFSIGKNYKDAVVCDIVPMDACHLLLGRPWQYDRKTKHDGFKNTYSFEKDGVKVLLVPLKMVHVPKPSFGEGTNLLTRSRVEKALMENGEGFAIVVREEKEPTEIPPSLIPFLKEFSDVVPEEISHGLPLMRDMQHCIDLVLGSMLPNKPAYRLNPKEHEELQRQVEELIEKGLVRESMSPCAVPDSLFPKRMALGLDGAVIFSKIDFRSGYHQIRMRPRDEWKTTFKTREGLYEWMVMPFGLSNAPSTFMRLMNHVFKPFIGLFVVVYFDDILVYSKSQQDHMEHLYQVFQTLRKQKLYVNLKKCHFLTDSLVFLGYVVSAEGIKMDPSKIEAIINWPVPKSLHDIRSFYGLASFYHRFIRSFSSIITLITECLKGGKFQWNEEAQRSFELIKKKVTEAPVLILPDFSKLFEVDCDVSGVGIGAVLSQEGKPIAFFSEKLNESLRKYSTYDKEFYATIRALDHWSHYLLPNEFLLHSDHESFELNQVADALSRRHSLLSTMEVQVLGFEVLKEFYKNDPDFGNVWENCSKGSFNHFLVQEGFLFKNNRLCIPQCSLQRAIIQEVHGGGLAGHFGRDKTLALVQENFFWPNHSKNTGLYTPLPIPKAPWEDISLDFVLGLPRTQRNKDSIMVVVDQFSKMAHFVPCNKTADASHIADLYFREIVKLHGVPKTITSDRDSKFISRFWRTLWRKLAEFAYNRSPSQTTGHSPFEAVYGLNPIGPLELAPFPVTKHFSGDAEERAKEIKKLHEQIRGSILKKNEKYSKQANKHSGNQQLSRRVIWVLQCIRENAYKIELPGDYGVSATFNVSDLSPYYEDQEDQVDLGASLHQSGETDTATSHYSSSSSSSSFSEWRSARATYYAAADPRDAVGGACGYGDLVKGGYGMATVGLSEVMFERGQICGACFELRCVDDLRWCIPGTSIIVTATNFCAPNYGFPSDGGGHCNPPNKHFVLPIEAFEKIAIWKAANMPVQYRRIKCRKEGGIRFTIDGSNIFISVLIRNVAGAGDIVAVKIKGSRTGWLPMGRNWGQNWHINADLKNQPLSFEVTGSDGVTLASYNVAPKNWNFGQTFEVTLSHLSSLSSHLSIFKILKLHRHMKLHRHGNLISLTPPDLNLPLPLSFSFLFHHRRREIVSSSTAGEREITSSSTATERFQIPDLARSRRIW</sequence>
<dbReference type="PROSITE" id="PS50158">
    <property type="entry name" value="ZF_CCHC"/>
    <property type="match status" value="1"/>
</dbReference>
<feature type="domain" description="Expansin-like CBD" evidence="16">
    <location>
        <begin position="1231"/>
        <end position="1310"/>
    </location>
</feature>
<dbReference type="CDD" id="cd22274">
    <property type="entry name" value="DPBB_EXPA_N"/>
    <property type="match status" value="1"/>
</dbReference>
<evidence type="ECO:0000256" key="10">
    <source>
        <dbReference type="ARBA" id="ARBA00023136"/>
    </source>
</evidence>
<evidence type="ECO:0000256" key="4">
    <source>
        <dbReference type="ARBA" id="ARBA00022512"/>
    </source>
</evidence>
<dbReference type="InterPro" id="IPR043502">
    <property type="entry name" value="DNA/RNA_pol_sf"/>
</dbReference>
<evidence type="ECO:0000259" key="18">
    <source>
        <dbReference type="PROSITE" id="PS50994"/>
    </source>
</evidence>
<evidence type="ECO:0000256" key="7">
    <source>
        <dbReference type="ARBA" id="ARBA00022729"/>
    </source>
</evidence>
<dbReference type="GO" id="GO:0009653">
    <property type="term" value="P:anatomical structure morphogenesis"/>
    <property type="evidence" value="ECO:0007669"/>
    <property type="project" value="UniProtKB-ARBA"/>
</dbReference>
<proteinExistence type="inferred from homology"/>
<evidence type="ECO:0000259" key="16">
    <source>
        <dbReference type="PROSITE" id="PS50843"/>
    </source>
</evidence>
<dbReference type="SUPFAM" id="SSF56672">
    <property type="entry name" value="DNA/RNA polymerases"/>
    <property type="match status" value="1"/>
</dbReference>
<dbReference type="Gene3D" id="3.10.10.10">
    <property type="entry name" value="HIV Type 1 Reverse Transcriptase, subunit A, domain 1"/>
    <property type="match status" value="2"/>
</dbReference>
<dbReference type="GO" id="GO:0006508">
    <property type="term" value="P:proteolysis"/>
    <property type="evidence" value="ECO:0007669"/>
    <property type="project" value="UniProtKB-KW"/>
</dbReference>
<dbReference type="InterPro" id="IPR009009">
    <property type="entry name" value="RlpA-like_DPBB"/>
</dbReference>
<dbReference type="Gene3D" id="1.10.340.70">
    <property type="match status" value="1"/>
</dbReference>
<evidence type="ECO:0008006" key="20">
    <source>
        <dbReference type="Google" id="ProtNLM"/>
    </source>
</evidence>
<evidence type="ECO:0000256" key="11">
    <source>
        <dbReference type="ARBA" id="ARBA00023316"/>
    </source>
</evidence>
<dbReference type="InterPro" id="IPR036875">
    <property type="entry name" value="Znf_CCHC_sf"/>
</dbReference>
<evidence type="ECO:0000256" key="12">
    <source>
        <dbReference type="PROSITE-ProRule" id="PRU00047"/>
    </source>
</evidence>
<feature type="compositionally biased region" description="Low complexity" evidence="13">
    <location>
        <begin position="60"/>
        <end position="76"/>
    </location>
</feature>
<name>A0A2N9FBL6_FAGSY</name>
<keyword evidence="8" id="KW-0378">Hydrolase</keyword>
<evidence type="ECO:0000256" key="5">
    <source>
        <dbReference type="ARBA" id="ARBA00022525"/>
    </source>
</evidence>
<evidence type="ECO:0000313" key="19">
    <source>
        <dbReference type="EMBL" id="SPC84400.1"/>
    </source>
</evidence>
<dbReference type="InterPro" id="IPR041588">
    <property type="entry name" value="Integrase_H2C2"/>
</dbReference>
<dbReference type="SMART" id="SM00837">
    <property type="entry name" value="DPBB_1"/>
    <property type="match status" value="1"/>
</dbReference>
<evidence type="ECO:0000256" key="13">
    <source>
        <dbReference type="SAM" id="MobiDB-lite"/>
    </source>
</evidence>
<evidence type="ECO:0000256" key="8">
    <source>
        <dbReference type="ARBA" id="ARBA00022750"/>
    </source>
</evidence>
<dbReference type="InterPro" id="IPR007112">
    <property type="entry name" value="Expansin/allergen_DPBB_dom"/>
</dbReference>
<evidence type="ECO:0000256" key="3">
    <source>
        <dbReference type="ARBA" id="ARBA00005392"/>
    </source>
</evidence>
<evidence type="ECO:0000256" key="1">
    <source>
        <dbReference type="ARBA" id="ARBA00004170"/>
    </source>
</evidence>
<gene>
    <name evidence="19" type="ORF">FSB_LOCUS12282</name>
</gene>
<dbReference type="Gene3D" id="2.40.40.10">
    <property type="entry name" value="RlpA-like domain"/>
    <property type="match status" value="1"/>
</dbReference>
<dbReference type="InterPro" id="IPR036749">
    <property type="entry name" value="Expansin_CBD_sf"/>
</dbReference>
<dbReference type="InterPro" id="IPR021109">
    <property type="entry name" value="Peptidase_aspartic_dom_sf"/>
</dbReference>
<dbReference type="Pfam" id="PF00078">
    <property type="entry name" value="RVT_1"/>
    <property type="match status" value="1"/>
</dbReference>
<dbReference type="GO" id="GO:0003677">
    <property type="term" value="F:DNA binding"/>
    <property type="evidence" value="ECO:0007669"/>
    <property type="project" value="UniProtKB-KW"/>
</dbReference>
<dbReference type="Gene3D" id="3.30.420.10">
    <property type="entry name" value="Ribonuclease H-like superfamily/Ribonuclease H"/>
    <property type="match status" value="2"/>
</dbReference>
<dbReference type="InterPro" id="IPR007118">
    <property type="entry name" value="Expan_Lol_pI"/>
</dbReference>
<dbReference type="PROSITE" id="PS50842">
    <property type="entry name" value="EXPANSIN_EG45"/>
    <property type="match status" value="1"/>
</dbReference>
<evidence type="ECO:0000259" key="15">
    <source>
        <dbReference type="PROSITE" id="PS50842"/>
    </source>
</evidence>
<dbReference type="Gene3D" id="2.40.70.10">
    <property type="entry name" value="Acid Proteases"/>
    <property type="match status" value="1"/>
</dbReference>
<dbReference type="PANTHER" id="PTHR35046">
    <property type="entry name" value="ZINC KNUCKLE (CCHC-TYPE) FAMILY PROTEIN"/>
    <property type="match status" value="1"/>
</dbReference>
<dbReference type="SUPFAM" id="SSF53098">
    <property type="entry name" value="Ribonuclease H-like"/>
    <property type="match status" value="1"/>
</dbReference>